<dbReference type="InterPro" id="IPR041525">
    <property type="entry name" value="N/Namide_PRibTrfase"/>
</dbReference>
<dbReference type="InterPro" id="IPR041619">
    <property type="entry name" value="NAPRTase_C"/>
</dbReference>
<evidence type="ECO:0000256" key="6">
    <source>
        <dbReference type="ARBA" id="ARBA00022642"/>
    </source>
</evidence>
<evidence type="ECO:0000259" key="11">
    <source>
        <dbReference type="Pfam" id="PF17767"/>
    </source>
</evidence>
<name>A0A414NZ95_9FIRM</name>
<keyword evidence="5 9" id="KW-0436">Ligase</keyword>
<feature type="domain" description="Nicotinate/nicotinamide phosphoribosyltransferase" evidence="10">
    <location>
        <begin position="180"/>
        <end position="362"/>
    </location>
</feature>
<dbReference type="PANTHER" id="PTHR11098:SF1">
    <property type="entry name" value="NICOTINATE PHOSPHORIBOSYLTRANSFERASE"/>
    <property type="match status" value="1"/>
</dbReference>
<gene>
    <name evidence="13" type="ORF">DW674_00240</name>
</gene>
<dbReference type="Gene3D" id="3.20.140.10">
    <property type="entry name" value="nicotinate phosphoribosyltransferase"/>
    <property type="match status" value="1"/>
</dbReference>
<dbReference type="FunFam" id="3.20.20.70:FF:000076">
    <property type="entry name" value="Nicotinate phosphoribosyltransferase"/>
    <property type="match status" value="1"/>
</dbReference>
<dbReference type="GO" id="GO:0005829">
    <property type="term" value="C:cytosol"/>
    <property type="evidence" value="ECO:0007669"/>
    <property type="project" value="TreeGrafter"/>
</dbReference>
<evidence type="ECO:0000313" key="13">
    <source>
        <dbReference type="EMBL" id="RHF53331.1"/>
    </source>
</evidence>
<comment type="pathway">
    <text evidence="1 9">Cofactor biosynthesis; NAD(+) biosynthesis; nicotinate D-ribonucleotide from nicotinate: step 1/1.</text>
</comment>
<evidence type="ECO:0000256" key="4">
    <source>
        <dbReference type="ARBA" id="ARBA00022553"/>
    </source>
</evidence>
<dbReference type="PIRSF" id="PIRSF000484">
    <property type="entry name" value="NAPRT"/>
    <property type="match status" value="1"/>
</dbReference>
<comment type="function">
    <text evidence="9">Catalyzes the first step in the biosynthesis of NAD from nicotinic acid, the ATP-dependent synthesis of beta-nicotinate D-ribonucleotide from nicotinate and 5-phospho-D-ribose 1-phosphate.</text>
</comment>
<dbReference type="InterPro" id="IPR040727">
    <property type="entry name" value="NAPRTase_N"/>
</dbReference>
<dbReference type="CDD" id="cd01570">
    <property type="entry name" value="NAPRTase_A"/>
    <property type="match status" value="1"/>
</dbReference>
<comment type="caution">
    <text evidence="13">The sequence shown here is derived from an EMBL/GenBank/DDBJ whole genome shotgun (WGS) entry which is preliminary data.</text>
</comment>
<dbReference type="OrthoDB" id="9770610at2"/>
<sequence length="510" mass="57826">MPRTLLVKKRGRRAATSKGLASLTQTQFDKRNITMMMDFYELTMANGYFEDHDKDVQVAFDVFYRQNPDEGGFAIFAGLEQVIEYVENMTFTDEDVEYFRQQHMFSEKFLAYLKDFRFKGDIYALPEGTVMYPNEPILTVVAPLIDAQLVETAILAQINHQSLIATKARRICKAAAGRAVSDFGARRAHNMDAATYGARAAYIGGVVGTATCSAGKMFGIPISGTMAHSWVMFYGDEYEAFKKYAVTYPDATILLVDTYDVIHSGIPNAIRIAHEVLEPMGKRLMGIRIDSGDLAYLSKRVRKMLDEAGLPDCKIVVSNSLDEFTVSSLLTQQGACIDAFGIGERLITAKSEPVFGAVYKLAAVGENDHFAPRIKVSENVEKITNPGLKDLYRVYDENGHAVADLIAKCGEQIDGTQPLRYIDPQKPWKNRSFEHCTFKNLRKCYVRQGKRTEELPKLDAIRDYVKNQLDHEIWEEEQRFENPHRHYLDMTPDYYELKMDLLTKTRRAHG</sequence>
<evidence type="ECO:0000256" key="9">
    <source>
        <dbReference type="RuleBase" id="RU365100"/>
    </source>
</evidence>
<keyword evidence="4" id="KW-0597">Phosphoprotein</keyword>
<keyword evidence="6 9" id="KW-0662">Pyridine nucleotide biosynthesis</keyword>
<dbReference type="AlphaFoldDB" id="A0A414NZ95"/>
<dbReference type="InterPro" id="IPR036068">
    <property type="entry name" value="Nicotinate_pribotase-like_C"/>
</dbReference>
<dbReference type="GO" id="GO:0034355">
    <property type="term" value="P:NAD+ biosynthetic process via the salvage pathway"/>
    <property type="evidence" value="ECO:0007669"/>
    <property type="project" value="UniProtKB-ARBA"/>
</dbReference>
<evidence type="ECO:0000259" key="12">
    <source>
        <dbReference type="Pfam" id="PF17956"/>
    </source>
</evidence>
<dbReference type="NCBIfam" id="NF009131">
    <property type="entry name" value="PRK12484.1"/>
    <property type="match status" value="1"/>
</dbReference>
<evidence type="ECO:0000256" key="2">
    <source>
        <dbReference type="ARBA" id="ARBA00010897"/>
    </source>
</evidence>
<dbReference type="Gene3D" id="3.20.20.70">
    <property type="entry name" value="Aldolase class I"/>
    <property type="match status" value="1"/>
</dbReference>
<dbReference type="EMBL" id="QRHE01000001">
    <property type="protein sequence ID" value="RHF53331.1"/>
    <property type="molecule type" value="Genomic_DNA"/>
</dbReference>
<dbReference type="UniPathway" id="UPA00253">
    <property type="reaction ID" value="UER00457"/>
</dbReference>
<dbReference type="Pfam" id="PF04095">
    <property type="entry name" value="NAPRTase"/>
    <property type="match status" value="1"/>
</dbReference>
<protein>
    <recommendedName>
        <fullName evidence="3 9">Nicotinate phosphoribosyltransferase</fullName>
        <ecNumber evidence="3 9">6.3.4.21</ecNumber>
    </recommendedName>
</protein>
<accession>A0A414NZ95</accession>
<dbReference type="EC" id="6.3.4.21" evidence="3 9"/>
<evidence type="ECO:0000256" key="5">
    <source>
        <dbReference type="ARBA" id="ARBA00022598"/>
    </source>
</evidence>
<dbReference type="PANTHER" id="PTHR11098">
    <property type="entry name" value="NICOTINATE PHOSPHORIBOSYLTRANSFERASE"/>
    <property type="match status" value="1"/>
</dbReference>
<comment type="PTM">
    <text evidence="9">Transiently phosphorylated on a His residue during the reaction cycle. Phosphorylation strongly increases the affinity for substrates and increases the rate of nicotinate D-ribonucleotide production. Dephosphorylation regenerates the low-affinity form of the enzyme, leading to product release.</text>
</comment>
<feature type="domain" description="Nicotinate phosphoribosyltransferase N-terminal" evidence="11">
    <location>
        <begin position="35"/>
        <end position="159"/>
    </location>
</feature>
<comment type="similarity">
    <text evidence="2 9">Belongs to the NAPRTase family.</text>
</comment>
<dbReference type="SUPFAM" id="SSF54675">
    <property type="entry name" value="Nicotinate/Quinolinate PRTase N-terminal domain-like"/>
    <property type="match status" value="1"/>
</dbReference>
<evidence type="ECO:0000256" key="3">
    <source>
        <dbReference type="ARBA" id="ARBA00013236"/>
    </source>
</evidence>
<reference evidence="13 14" key="1">
    <citation type="submission" date="2018-08" db="EMBL/GenBank/DDBJ databases">
        <title>A genome reference for cultivated species of the human gut microbiota.</title>
        <authorList>
            <person name="Zou Y."/>
            <person name="Xue W."/>
            <person name="Luo G."/>
        </authorList>
    </citation>
    <scope>NUCLEOTIDE SEQUENCE [LARGE SCALE GENOMIC DNA]</scope>
    <source>
        <strain evidence="13 14">AM25-21AC</strain>
    </source>
</reference>
<organism evidence="13 14">
    <name type="scientific">Mitsuokella multacida</name>
    <dbReference type="NCBI Taxonomy" id="52226"/>
    <lineage>
        <taxon>Bacteria</taxon>
        <taxon>Bacillati</taxon>
        <taxon>Bacillota</taxon>
        <taxon>Negativicutes</taxon>
        <taxon>Selenomonadales</taxon>
        <taxon>Selenomonadaceae</taxon>
        <taxon>Mitsuokella</taxon>
    </lineage>
</organism>
<evidence type="ECO:0000256" key="8">
    <source>
        <dbReference type="ARBA" id="ARBA00048668"/>
    </source>
</evidence>
<dbReference type="NCBIfam" id="TIGR01513">
    <property type="entry name" value="NAPRTase_put"/>
    <property type="match status" value="1"/>
</dbReference>
<dbReference type="InterPro" id="IPR013785">
    <property type="entry name" value="Aldolase_TIM"/>
</dbReference>
<dbReference type="Pfam" id="PF17956">
    <property type="entry name" value="NAPRTase_C"/>
    <property type="match status" value="1"/>
</dbReference>
<evidence type="ECO:0000313" key="14">
    <source>
        <dbReference type="Proteomes" id="UP000283442"/>
    </source>
</evidence>
<dbReference type="InterPro" id="IPR006405">
    <property type="entry name" value="Nic_PRibTrfase_pncB"/>
</dbReference>
<dbReference type="NCBIfam" id="NF006695">
    <property type="entry name" value="PRK09243.1-2"/>
    <property type="match status" value="1"/>
</dbReference>
<proteinExistence type="inferred from homology"/>
<dbReference type="SUPFAM" id="SSF51690">
    <property type="entry name" value="Nicotinate/Quinolinate PRTase C-terminal domain-like"/>
    <property type="match status" value="1"/>
</dbReference>
<dbReference type="GO" id="GO:0004516">
    <property type="term" value="F:nicotinate phosphoribosyltransferase activity"/>
    <property type="evidence" value="ECO:0007669"/>
    <property type="project" value="UniProtKB-UniRule"/>
</dbReference>
<comment type="catalytic activity">
    <reaction evidence="8 9">
        <text>5-phospho-alpha-D-ribose 1-diphosphate + nicotinate + ATP + H2O = nicotinate beta-D-ribonucleotide + ADP + phosphate + diphosphate</text>
        <dbReference type="Rhea" id="RHEA:36163"/>
        <dbReference type="ChEBI" id="CHEBI:15377"/>
        <dbReference type="ChEBI" id="CHEBI:30616"/>
        <dbReference type="ChEBI" id="CHEBI:32544"/>
        <dbReference type="ChEBI" id="CHEBI:33019"/>
        <dbReference type="ChEBI" id="CHEBI:43474"/>
        <dbReference type="ChEBI" id="CHEBI:57502"/>
        <dbReference type="ChEBI" id="CHEBI:58017"/>
        <dbReference type="ChEBI" id="CHEBI:456216"/>
        <dbReference type="EC" id="6.3.4.21"/>
    </reaction>
</comment>
<evidence type="ECO:0000256" key="7">
    <source>
        <dbReference type="ARBA" id="ARBA00022679"/>
    </source>
</evidence>
<dbReference type="Proteomes" id="UP000283442">
    <property type="component" value="Unassembled WGS sequence"/>
</dbReference>
<dbReference type="InterPro" id="IPR007229">
    <property type="entry name" value="Nic_PRibTrfase-Fam"/>
</dbReference>
<dbReference type="GO" id="GO:0047280">
    <property type="term" value="F:nicotinamide phosphoribosyltransferase activity"/>
    <property type="evidence" value="ECO:0007669"/>
    <property type="project" value="UniProtKB-ARBA"/>
</dbReference>
<feature type="domain" description="Nicotinate phosphoribosyltransferase C-terminal" evidence="12">
    <location>
        <begin position="389"/>
        <end position="498"/>
    </location>
</feature>
<dbReference type="Pfam" id="PF17767">
    <property type="entry name" value="NAPRTase_N"/>
    <property type="match status" value="1"/>
</dbReference>
<evidence type="ECO:0000256" key="1">
    <source>
        <dbReference type="ARBA" id="ARBA00004952"/>
    </source>
</evidence>
<keyword evidence="7 9" id="KW-0808">Transferase</keyword>
<keyword evidence="13" id="KW-0328">Glycosyltransferase</keyword>
<evidence type="ECO:0000259" key="10">
    <source>
        <dbReference type="Pfam" id="PF04095"/>
    </source>
</evidence>